<comment type="caution">
    <text evidence="2">The sequence shown here is derived from an EMBL/GenBank/DDBJ whole genome shotgun (WGS) entry which is preliminary data.</text>
</comment>
<organism evidence="2 3">
    <name type="scientific">Streptomyces beijiangensis</name>
    <dbReference type="NCBI Taxonomy" id="163361"/>
    <lineage>
        <taxon>Bacteria</taxon>
        <taxon>Bacillati</taxon>
        <taxon>Actinomycetota</taxon>
        <taxon>Actinomycetes</taxon>
        <taxon>Kitasatosporales</taxon>
        <taxon>Streptomycetaceae</taxon>
        <taxon>Streptomyces</taxon>
    </lineage>
</organism>
<feature type="non-terminal residue" evidence="2">
    <location>
        <position position="105"/>
    </location>
</feature>
<accession>A0A939FH88</accession>
<evidence type="ECO:0000313" key="3">
    <source>
        <dbReference type="Proteomes" id="UP000664167"/>
    </source>
</evidence>
<dbReference type="Proteomes" id="UP000664167">
    <property type="component" value="Unassembled WGS sequence"/>
</dbReference>
<feature type="region of interest" description="Disordered" evidence="1">
    <location>
        <begin position="1"/>
        <end position="84"/>
    </location>
</feature>
<name>A0A939FH88_9ACTN</name>
<feature type="compositionally biased region" description="Basic and acidic residues" evidence="1">
    <location>
        <begin position="73"/>
        <end position="84"/>
    </location>
</feature>
<reference evidence="2" key="1">
    <citation type="submission" date="2021-03" db="EMBL/GenBank/DDBJ databases">
        <title>Streptomyces poriferae sp. nov., a novel marine sponge-derived Actinobacteria species with anti-MRSA activity.</title>
        <authorList>
            <person name="Sandoval-Powers M."/>
            <person name="Kralova S."/>
            <person name="Nguyen G.-S."/>
            <person name="Fawwal D."/>
            <person name="Degnes K."/>
            <person name="Klinkenberg G."/>
            <person name="Sletta H."/>
            <person name="Wentzel A."/>
            <person name="Liles M.R."/>
        </authorList>
    </citation>
    <scope>NUCLEOTIDE SEQUENCE</scope>
    <source>
        <strain evidence="2">DSM 41794</strain>
    </source>
</reference>
<feature type="non-terminal residue" evidence="2">
    <location>
        <position position="1"/>
    </location>
</feature>
<dbReference type="AlphaFoldDB" id="A0A939FH88"/>
<proteinExistence type="predicted"/>
<sequence length="105" mass="11211">PALTAQTDDDTPHPAVTTLRPRTRPAQPATATDTADDDTELPRRVRQANLVAQLREAPAPAEPDDAVPPGDDDTAHRTPDQVRDRMTAYMGGWARGTATALSDTA</sequence>
<protein>
    <recommendedName>
        <fullName evidence="4">Histidine kinase</fullName>
    </recommendedName>
</protein>
<gene>
    <name evidence="2" type="ORF">J0695_40285</name>
</gene>
<evidence type="ECO:0008006" key="4">
    <source>
        <dbReference type="Google" id="ProtNLM"/>
    </source>
</evidence>
<feature type="compositionally biased region" description="Low complexity" evidence="1">
    <location>
        <begin position="17"/>
        <end position="33"/>
    </location>
</feature>
<dbReference type="EMBL" id="JAFLRJ010001005">
    <property type="protein sequence ID" value="MBO0517928.1"/>
    <property type="molecule type" value="Genomic_DNA"/>
</dbReference>
<keyword evidence="3" id="KW-1185">Reference proteome</keyword>
<evidence type="ECO:0000313" key="2">
    <source>
        <dbReference type="EMBL" id="MBO0517928.1"/>
    </source>
</evidence>
<evidence type="ECO:0000256" key="1">
    <source>
        <dbReference type="SAM" id="MobiDB-lite"/>
    </source>
</evidence>